<evidence type="ECO:0000256" key="1">
    <source>
        <dbReference type="ARBA" id="ARBA00023002"/>
    </source>
</evidence>
<name>A0A5J9WM27_9POAL</name>
<feature type="non-terminal residue" evidence="5">
    <location>
        <position position="1"/>
    </location>
</feature>
<sequence length="467" mass="50651">MLPRLNHPRASCYKERHHRSSCSIRVSDHQNLTRESSELVHISLSPFLLQSPELHCLKLLCNRMETVENIVIAGAGLAGLATALGLHRKGVRSLVLESSATLRASGFAFNTWTNAFRALDALGVGDKIREHHLRYERLVAFSATTGEAAAKVSLKMQGKSGPHEIRCVKRNFLLETLENELPEGTIRYSSKIVAIEEDGNVKVLHLADGSIIRAKVLIGCDGVNSVVAKWLGLPKPILSGRAATRGLAEYPSGHGFGPEILQFIGQGFRSGVLPCSDTSVYWNYTWYPSPSDGDAEESVAKMRSHVLAKLRAAKIPAEALDVIERSEMSDVVSSPLRFRSPLSLVRGIISRRGVCVAGDALHPMTPELGQGGCAALEDGVVLARCLGDAFVAGGGDDDAGHEEIDAALDKFAEARRWRSIQLITAAYVVGFVQQSNNAVIKFLREKFLSGVMAKVMVAMADYDCGKL</sequence>
<feature type="domain" description="FAD-binding" evidence="4">
    <location>
        <begin position="70"/>
        <end position="388"/>
    </location>
</feature>
<dbReference type="Gramene" id="TVU48344">
    <property type="protein sequence ID" value="TVU48344"/>
    <property type="gene ID" value="EJB05_07978"/>
</dbReference>
<dbReference type="Proteomes" id="UP000324897">
    <property type="component" value="Chromosome 5"/>
</dbReference>
<evidence type="ECO:0000313" key="6">
    <source>
        <dbReference type="Proteomes" id="UP000324897"/>
    </source>
</evidence>
<dbReference type="SUPFAM" id="SSF51905">
    <property type="entry name" value="FAD/NAD(P)-binding domain"/>
    <property type="match status" value="1"/>
</dbReference>
<comment type="caution">
    <text evidence="5">The sequence shown here is derived from an EMBL/GenBank/DDBJ whole genome shotgun (WGS) entry which is preliminary data.</text>
</comment>
<keyword evidence="1" id="KW-0560">Oxidoreductase</keyword>
<dbReference type="EMBL" id="RWGY01000004">
    <property type="protein sequence ID" value="TVU48344.1"/>
    <property type="molecule type" value="Genomic_DNA"/>
</dbReference>
<organism evidence="5 6">
    <name type="scientific">Eragrostis curvula</name>
    <name type="common">weeping love grass</name>
    <dbReference type="NCBI Taxonomy" id="38414"/>
    <lineage>
        <taxon>Eukaryota</taxon>
        <taxon>Viridiplantae</taxon>
        <taxon>Streptophyta</taxon>
        <taxon>Embryophyta</taxon>
        <taxon>Tracheophyta</taxon>
        <taxon>Spermatophyta</taxon>
        <taxon>Magnoliopsida</taxon>
        <taxon>Liliopsida</taxon>
        <taxon>Poales</taxon>
        <taxon>Poaceae</taxon>
        <taxon>PACMAD clade</taxon>
        <taxon>Chloridoideae</taxon>
        <taxon>Eragrostideae</taxon>
        <taxon>Eragrostidinae</taxon>
        <taxon>Eragrostis</taxon>
    </lineage>
</organism>
<dbReference type="GO" id="GO:0004497">
    <property type="term" value="F:monooxygenase activity"/>
    <property type="evidence" value="ECO:0007669"/>
    <property type="project" value="UniProtKB-KW"/>
</dbReference>
<reference evidence="5 6" key="1">
    <citation type="journal article" date="2019" name="Sci. Rep.">
        <title>A high-quality genome of Eragrostis curvula grass provides insights into Poaceae evolution and supports new strategies to enhance forage quality.</title>
        <authorList>
            <person name="Carballo J."/>
            <person name="Santos B.A.C.M."/>
            <person name="Zappacosta D."/>
            <person name="Garbus I."/>
            <person name="Selva J.P."/>
            <person name="Gallo C.A."/>
            <person name="Diaz A."/>
            <person name="Albertini E."/>
            <person name="Caccamo M."/>
            <person name="Echenique V."/>
        </authorList>
    </citation>
    <scope>NUCLEOTIDE SEQUENCE [LARGE SCALE GENOMIC DNA]</scope>
    <source>
        <strain evidence="6">cv. Victoria</strain>
        <tissue evidence="5">Leaf</tissue>
    </source>
</reference>
<dbReference type="InterPro" id="IPR036188">
    <property type="entry name" value="FAD/NAD-bd_sf"/>
</dbReference>
<keyword evidence="2" id="KW-0503">Monooxygenase</keyword>
<dbReference type="PRINTS" id="PR00420">
    <property type="entry name" value="RNGMNOXGNASE"/>
</dbReference>
<gene>
    <name evidence="5" type="ORF">EJB05_07978</name>
</gene>
<keyword evidence="6" id="KW-1185">Reference proteome</keyword>
<proteinExistence type="inferred from homology"/>
<evidence type="ECO:0000259" key="4">
    <source>
        <dbReference type="Pfam" id="PF01494"/>
    </source>
</evidence>
<dbReference type="GO" id="GO:0071949">
    <property type="term" value="F:FAD binding"/>
    <property type="evidence" value="ECO:0007669"/>
    <property type="project" value="InterPro"/>
</dbReference>
<dbReference type="AlphaFoldDB" id="A0A5J9WM27"/>
<evidence type="ECO:0000313" key="5">
    <source>
        <dbReference type="EMBL" id="TVU48344.1"/>
    </source>
</evidence>
<dbReference type="PANTHER" id="PTHR45934:SF4">
    <property type="entry name" value="OS03G0155000 PROTEIN"/>
    <property type="match status" value="1"/>
</dbReference>
<evidence type="ECO:0000256" key="2">
    <source>
        <dbReference type="ARBA" id="ARBA00023033"/>
    </source>
</evidence>
<accession>A0A5J9WM27</accession>
<dbReference type="Gene3D" id="3.50.50.60">
    <property type="entry name" value="FAD/NAD(P)-binding domain"/>
    <property type="match status" value="1"/>
</dbReference>
<comment type="similarity">
    <text evidence="3">Belongs to the 3-hydroxybenzoate 6-hydroxylase family.</text>
</comment>
<dbReference type="InterPro" id="IPR044560">
    <property type="entry name" value="MOase"/>
</dbReference>
<evidence type="ECO:0000256" key="3">
    <source>
        <dbReference type="ARBA" id="ARBA00024018"/>
    </source>
</evidence>
<protein>
    <recommendedName>
        <fullName evidence="4">FAD-binding domain-containing protein</fullName>
    </recommendedName>
</protein>
<dbReference type="PANTHER" id="PTHR45934">
    <property type="entry name" value="FAD/NAD(P)-BINDING OXIDOREDUCTASE FAMILY PROTEIN"/>
    <property type="match status" value="1"/>
</dbReference>
<dbReference type="OrthoDB" id="655030at2759"/>
<dbReference type="Pfam" id="PF01494">
    <property type="entry name" value="FAD_binding_3"/>
    <property type="match status" value="1"/>
</dbReference>
<dbReference type="InterPro" id="IPR002938">
    <property type="entry name" value="FAD-bd"/>
</dbReference>